<evidence type="ECO:0000259" key="6">
    <source>
        <dbReference type="PROSITE" id="PS51186"/>
    </source>
</evidence>
<dbReference type="HAMAP" id="MF_02210">
    <property type="entry name" value="RimI"/>
    <property type="match status" value="1"/>
</dbReference>
<evidence type="ECO:0000256" key="2">
    <source>
        <dbReference type="ARBA" id="ARBA00022490"/>
    </source>
</evidence>
<proteinExistence type="inferred from homology"/>
<keyword evidence="8" id="KW-1185">Reference proteome</keyword>
<dbReference type="InterPro" id="IPR043690">
    <property type="entry name" value="RimI"/>
</dbReference>
<evidence type="ECO:0000313" key="8">
    <source>
        <dbReference type="Proteomes" id="UP000092695"/>
    </source>
</evidence>
<sequence length="157" mass="17938">MISRVEETPVTLRSMVHDDLPLVSDIERRSYEFPWSHGVFRDCLLAGYGCVVLEHGDRVVGYSILSIAAGEAHVLNLCVDPMFRSLGYGGRLLDEVLSRARYAEVKEVFLEVRPSNTNAIALYRKRGFHRIARRAAYYQARDGREDAEVLSMRFDTR</sequence>
<reference evidence="7 8" key="1">
    <citation type="submission" date="2016-06" db="EMBL/GenBank/DDBJ databases">
        <title>Complete genome sequence of a deep-branching marine Gamma Proteobacterium Woeseia oceani type strain XK5.</title>
        <authorList>
            <person name="Mu D."/>
            <person name="Du Z."/>
        </authorList>
    </citation>
    <scope>NUCLEOTIDE SEQUENCE [LARGE SCALE GENOMIC DNA]</scope>
    <source>
        <strain evidence="7 8">XK5</strain>
    </source>
</reference>
<evidence type="ECO:0000256" key="4">
    <source>
        <dbReference type="ARBA" id="ARBA00023315"/>
    </source>
</evidence>
<evidence type="ECO:0000256" key="3">
    <source>
        <dbReference type="ARBA" id="ARBA00022679"/>
    </source>
</evidence>
<dbReference type="InterPro" id="IPR006464">
    <property type="entry name" value="AcTrfase_RimI/Ard1"/>
</dbReference>
<dbReference type="Pfam" id="PF00583">
    <property type="entry name" value="Acetyltransf_1"/>
    <property type="match status" value="1"/>
</dbReference>
<keyword evidence="2 5" id="KW-0963">Cytoplasm</keyword>
<dbReference type="EC" id="2.3.1.266" evidence="5"/>
<dbReference type="CDD" id="cd04301">
    <property type="entry name" value="NAT_SF"/>
    <property type="match status" value="1"/>
</dbReference>
<comment type="caution">
    <text evidence="5">Lacks conserved residue(s) required for the propagation of feature annotation.</text>
</comment>
<organism evidence="7 8">
    <name type="scientific">Woeseia oceani</name>
    <dbReference type="NCBI Taxonomy" id="1548547"/>
    <lineage>
        <taxon>Bacteria</taxon>
        <taxon>Pseudomonadati</taxon>
        <taxon>Pseudomonadota</taxon>
        <taxon>Gammaproteobacteria</taxon>
        <taxon>Woeseiales</taxon>
        <taxon>Woeseiaceae</taxon>
        <taxon>Woeseia</taxon>
    </lineage>
</organism>
<comment type="catalytic activity">
    <reaction evidence="5">
        <text>N-terminal L-alanyl-[ribosomal protein bS18] + acetyl-CoA = N-terminal N(alpha)-acetyl-L-alanyl-[ribosomal protein bS18] + CoA + H(+)</text>
        <dbReference type="Rhea" id="RHEA:43756"/>
        <dbReference type="Rhea" id="RHEA-COMP:10676"/>
        <dbReference type="Rhea" id="RHEA-COMP:10677"/>
        <dbReference type="ChEBI" id="CHEBI:15378"/>
        <dbReference type="ChEBI" id="CHEBI:57287"/>
        <dbReference type="ChEBI" id="CHEBI:57288"/>
        <dbReference type="ChEBI" id="CHEBI:64718"/>
        <dbReference type="ChEBI" id="CHEBI:83683"/>
        <dbReference type="EC" id="2.3.1.266"/>
    </reaction>
</comment>
<dbReference type="InterPro" id="IPR016181">
    <property type="entry name" value="Acyl_CoA_acyltransferase"/>
</dbReference>
<dbReference type="STRING" id="1548547.BA177_11045"/>
<name>A0A193LH23_9GAMM</name>
<keyword evidence="3 5" id="KW-0808">Transferase</keyword>
<feature type="domain" description="N-acetyltransferase" evidence="6">
    <location>
        <begin position="10"/>
        <end position="157"/>
    </location>
</feature>
<feature type="binding site" evidence="5">
    <location>
        <position position="116"/>
    </location>
    <ligand>
        <name>acetyl-CoA</name>
        <dbReference type="ChEBI" id="CHEBI:57288"/>
    </ligand>
</feature>
<dbReference type="AlphaFoldDB" id="A0A193LH23"/>
<comment type="subcellular location">
    <subcellularLocation>
        <location evidence="5">Cytoplasm</location>
    </subcellularLocation>
</comment>
<keyword evidence="4 5" id="KW-0012">Acyltransferase</keyword>
<dbReference type="PROSITE" id="PS51186">
    <property type="entry name" value="GNAT"/>
    <property type="match status" value="1"/>
</dbReference>
<dbReference type="PANTHER" id="PTHR43420:SF12">
    <property type="entry name" value="N-ACETYLTRANSFERASE DOMAIN-CONTAINING PROTEIN"/>
    <property type="match status" value="1"/>
</dbReference>
<feature type="active site" description="Proton acceptor" evidence="5">
    <location>
        <position position="111"/>
    </location>
</feature>
<accession>A0A193LH23</accession>
<dbReference type="GO" id="GO:0008999">
    <property type="term" value="F:protein-N-terminal-alanine acetyltransferase activity"/>
    <property type="evidence" value="ECO:0007669"/>
    <property type="project" value="UniProtKB-UniRule"/>
</dbReference>
<protein>
    <recommendedName>
        <fullName evidence="5">[Ribosomal protein bS18]-alanine N-acetyltransferase</fullName>
        <ecNumber evidence="5">2.3.1.266</ecNumber>
    </recommendedName>
</protein>
<dbReference type="Proteomes" id="UP000092695">
    <property type="component" value="Chromosome"/>
</dbReference>
<dbReference type="KEGG" id="woc:BA177_11045"/>
<dbReference type="GO" id="GO:0005737">
    <property type="term" value="C:cytoplasm"/>
    <property type="evidence" value="ECO:0007669"/>
    <property type="project" value="UniProtKB-SubCell"/>
</dbReference>
<dbReference type="InterPro" id="IPR050680">
    <property type="entry name" value="YpeA/RimI_acetyltransf"/>
</dbReference>
<evidence type="ECO:0000256" key="5">
    <source>
        <dbReference type="HAMAP-Rule" id="MF_02210"/>
    </source>
</evidence>
<dbReference type="RefSeq" id="WP_068616235.1">
    <property type="nucleotide sequence ID" value="NZ_CP016268.1"/>
</dbReference>
<comment type="function">
    <text evidence="5">Acetylates the N-terminal alanine of ribosomal protein bS18.</text>
</comment>
<feature type="active site" description="Proton donor" evidence="5">
    <location>
        <position position="123"/>
    </location>
</feature>
<dbReference type="EMBL" id="CP016268">
    <property type="protein sequence ID" value="ANO51669.1"/>
    <property type="molecule type" value="Genomic_DNA"/>
</dbReference>
<gene>
    <name evidence="5" type="primary">rimI</name>
    <name evidence="7" type="ORF">BA177_11045</name>
</gene>
<dbReference type="InterPro" id="IPR000182">
    <property type="entry name" value="GNAT_dom"/>
</dbReference>
<evidence type="ECO:0000313" key="7">
    <source>
        <dbReference type="EMBL" id="ANO51669.1"/>
    </source>
</evidence>
<comment type="similarity">
    <text evidence="1 5">Belongs to the acetyltransferase family. RimI subfamily.</text>
</comment>
<dbReference type="PANTHER" id="PTHR43420">
    <property type="entry name" value="ACETYLTRANSFERASE"/>
    <property type="match status" value="1"/>
</dbReference>
<evidence type="ECO:0000256" key="1">
    <source>
        <dbReference type="ARBA" id="ARBA00005395"/>
    </source>
</evidence>
<dbReference type="Gene3D" id="3.40.630.30">
    <property type="match status" value="1"/>
</dbReference>
<dbReference type="NCBIfam" id="TIGR01575">
    <property type="entry name" value="rimI"/>
    <property type="match status" value="1"/>
</dbReference>
<dbReference type="SUPFAM" id="SSF55729">
    <property type="entry name" value="Acyl-CoA N-acyltransferases (Nat)"/>
    <property type="match status" value="1"/>
</dbReference>